<dbReference type="InterPro" id="IPR002300">
    <property type="entry name" value="aa-tRNA-synth_Ia"/>
</dbReference>
<dbReference type="InterPro" id="IPR009080">
    <property type="entry name" value="tRNAsynth_Ia_anticodon-bd"/>
</dbReference>
<dbReference type="Pfam" id="PF09334">
    <property type="entry name" value="tRNA-synt_1g"/>
    <property type="match status" value="1"/>
</dbReference>
<sequence>MVKYNHKTIEKKWQGFWDKNKVFEVKEDNTKKKFYGLIEFPYPSGDGLHTGHLRSNTAMDIICRQRRMAGYNVLYPIGFDAFGLPAENYAIKVGVKPQISIAKNIKTFTKQLKESGFSFDWSRVFSTTDPEYYKWTQWIFVQLFKQGLAYKKKENINWCISCKIGLANEEVVNGACERCGGEVVMKEKEQWLLKITKYADRLIDDLDKVDYLERIKTQQINWIGKSVGAEVRFKITTPARSADLATPPSKGGDYLPVFTTRPDTLFGATFMVIAPEHELISKIKNQLTNYLEVEEYINQAKKKTTLERVDLNKEKTGVELKGIKAINPVAGKEIPIWVADYVMMGYGTGAIMAVPGHDGRDYEFARKYGLPVIEVVKPINNQELRIKNQKLRECFEGEGMAINSGEFNGLTTREFKEKMTRWLEKKGLGKKTVNYKLRDWIFSRQRYWGEPIPMINCEKCGWVAVAEKDLPVELPDIDDFMPTDEGDSPLAKIESFVKVQCPQCGGKAKRETDVMPNWAGSNWYFLRYTDPKNKKTLAAPEKLKHWTPVDWYNGGMEHTTLHLLYSRFIYKFLYDIGAVPKECGAEPYKKRTAHGMILGEGGAKMSKSKGNVINPDNYIKKYGADTLRVYEMFMGPFDAAIIWEDKSVVGVRRFLDKVWKLQEKCSEQLTRPPRFARMAGMAGNRELTRLVHQSIKKVGEDIEKMRFNTAVSQLMILVNEMEKEEEIPVDDFKILVLLLSPFAPHMAEELWQMLGNKKTITYEPWPKYDESLLKEEEIELVVQVNGKVRDKIKVLADITEDEAKSKALESEKIQKWLDGRAPKKVIYIKGKLVSVVV</sequence>
<keyword evidence="5 9" id="KW-0067">ATP-binding</keyword>
<keyword evidence="2 9" id="KW-0963">Cytoplasm</keyword>
<dbReference type="Proteomes" id="UP000183922">
    <property type="component" value="Unassembled WGS sequence"/>
</dbReference>
<dbReference type="PANTHER" id="PTHR43740">
    <property type="entry name" value="LEUCYL-TRNA SYNTHETASE"/>
    <property type="match status" value="1"/>
</dbReference>
<evidence type="ECO:0000256" key="7">
    <source>
        <dbReference type="ARBA" id="ARBA00023146"/>
    </source>
</evidence>
<dbReference type="FunFam" id="1.10.730.10:FF:000011">
    <property type="entry name" value="Leucine--tRNA ligase chloroplastic/mitochondrial"/>
    <property type="match status" value="1"/>
</dbReference>
<proteinExistence type="inferred from homology"/>
<evidence type="ECO:0000256" key="5">
    <source>
        <dbReference type="ARBA" id="ARBA00022840"/>
    </source>
</evidence>
<keyword evidence="6 9" id="KW-0648">Protein biosynthesis</keyword>
<feature type="short sequence motif" description="'KMSKS' region" evidence="9">
    <location>
        <begin position="604"/>
        <end position="608"/>
    </location>
</feature>
<dbReference type="Gene3D" id="3.10.20.590">
    <property type="match status" value="1"/>
</dbReference>
<evidence type="ECO:0000256" key="1">
    <source>
        <dbReference type="ARBA" id="ARBA00005594"/>
    </source>
</evidence>
<dbReference type="NCBIfam" id="TIGR00396">
    <property type="entry name" value="leuS_bact"/>
    <property type="match status" value="1"/>
</dbReference>
<dbReference type="InterPro" id="IPR013155">
    <property type="entry name" value="M/V/L/I-tRNA-synth_anticd-bd"/>
</dbReference>
<dbReference type="PANTHER" id="PTHR43740:SF2">
    <property type="entry name" value="LEUCINE--TRNA LIGASE, MITOCHONDRIAL"/>
    <property type="match status" value="1"/>
</dbReference>
<dbReference type="FunFam" id="3.40.50.620:FF:000056">
    <property type="entry name" value="Leucine--tRNA ligase"/>
    <property type="match status" value="1"/>
</dbReference>
<dbReference type="Pfam" id="PF00133">
    <property type="entry name" value="tRNA-synt_1"/>
    <property type="match status" value="1"/>
</dbReference>
<dbReference type="SUPFAM" id="SSF50677">
    <property type="entry name" value="ValRS/IleRS/LeuRS editing domain"/>
    <property type="match status" value="1"/>
</dbReference>
<evidence type="ECO:0000256" key="10">
    <source>
        <dbReference type="RuleBase" id="RU363039"/>
    </source>
</evidence>
<evidence type="ECO:0000313" key="15">
    <source>
        <dbReference type="EMBL" id="OIP56283.1"/>
    </source>
</evidence>
<keyword evidence="4 9" id="KW-0547">Nucleotide-binding</keyword>
<dbReference type="InterPro" id="IPR002302">
    <property type="entry name" value="Leu-tRNA-ligase"/>
</dbReference>
<feature type="domain" description="Leucyl-tRNA synthetase editing" evidence="14">
    <location>
        <begin position="221"/>
        <end position="424"/>
    </location>
</feature>
<keyword evidence="7 9" id="KW-0030">Aminoacyl-tRNA synthetase</keyword>
<dbReference type="STRING" id="1805236.AUK13_01390"/>
<evidence type="ECO:0000256" key="9">
    <source>
        <dbReference type="HAMAP-Rule" id="MF_00049"/>
    </source>
</evidence>
<organism evidence="15 16">
    <name type="scientific">Candidatus Kuenenbacteria bacterium CG2_30_39_24</name>
    <dbReference type="NCBI Taxonomy" id="1805236"/>
    <lineage>
        <taxon>Bacteria</taxon>
        <taxon>Candidatus Kueneniibacteriota</taxon>
    </lineage>
</organism>
<feature type="domain" description="Methionyl/Leucyl tRNA synthetase" evidence="13">
    <location>
        <begin position="40"/>
        <end position="182"/>
    </location>
</feature>
<evidence type="ECO:0000259" key="12">
    <source>
        <dbReference type="Pfam" id="PF08264"/>
    </source>
</evidence>
<protein>
    <recommendedName>
        <fullName evidence="9">Leucine--tRNA ligase</fullName>
        <ecNumber evidence="9">6.1.1.4</ecNumber>
    </recommendedName>
    <alternativeName>
        <fullName evidence="9">Leucyl-tRNA synthetase</fullName>
        <shortName evidence="9">LeuRS</shortName>
    </alternativeName>
</protein>
<dbReference type="Gene3D" id="3.40.50.620">
    <property type="entry name" value="HUPs"/>
    <property type="match status" value="2"/>
</dbReference>
<dbReference type="EC" id="6.1.1.4" evidence="9"/>
<evidence type="ECO:0000259" key="11">
    <source>
        <dbReference type="Pfam" id="PF00133"/>
    </source>
</evidence>
<evidence type="ECO:0000256" key="8">
    <source>
        <dbReference type="ARBA" id="ARBA00047469"/>
    </source>
</evidence>
<feature type="domain" description="Methionyl/Valyl/Leucyl/Isoleucyl-tRNA synthetase anticodon-binding" evidence="12">
    <location>
        <begin position="685"/>
        <end position="799"/>
    </location>
</feature>
<dbReference type="EMBL" id="MNYR01000020">
    <property type="protein sequence ID" value="OIP56283.1"/>
    <property type="molecule type" value="Genomic_DNA"/>
</dbReference>
<dbReference type="CDD" id="cd07958">
    <property type="entry name" value="Anticodon_Ia_Leu_BEm"/>
    <property type="match status" value="1"/>
</dbReference>
<dbReference type="SUPFAM" id="SSF52374">
    <property type="entry name" value="Nucleotidylyl transferase"/>
    <property type="match status" value="1"/>
</dbReference>
<dbReference type="InterPro" id="IPR014729">
    <property type="entry name" value="Rossmann-like_a/b/a_fold"/>
</dbReference>
<accession>A0A1J5F8Q5</accession>
<dbReference type="InterPro" id="IPR015413">
    <property type="entry name" value="Methionyl/Leucyl_tRNA_Synth"/>
</dbReference>
<evidence type="ECO:0000259" key="14">
    <source>
        <dbReference type="Pfam" id="PF13603"/>
    </source>
</evidence>
<evidence type="ECO:0000256" key="3">
    <source>
        <dbReference type="ARBA" id="ARBA00022598"/>
    </source>
</evidence>
<dbReference type="FunFam" id="3.10.20.590:FF:000001">
    <property type="entry name" value="Leucine--tRNA ligase"/>
    <property type="match status" value="1"/>
</dbReference>
<comment type="caution">
    <text evidence="15">The sequence shown here is derived from an EMBL/GenBank/DDBJ whole genome shotgun (WGS) entry which is preliminary data.</text>
</comment>
<evidence type="ECO:0000313" key="16">
    <source>
        <dbReference type="Proteomes" id="UP000183922"/>
    </source>
</evidence>
<dbReference type="FunFam" id="3.40.50.620:FF:000060">
    <property type="entry name" value="Leucine--tRNA ligase"/>
    <property type="match status" value="1"/>
</dbReference>
<feature type="binding site" evidence="9">
    <location>
        <position position="607"/>
    </location>
    <ligand>
        <name>ATP</name>
        <dbReference type="ChEBI" id="CHEBI:30616"/>
    </ligand>
</feature>
<dbReference type="InterPro" id="IPR025709">
    <property type="entry name" value="Leu_tRNA-synth_edit"/>
</dbReference>
<dbReference type="InterPro" id="IPR009008">
    <property type="entry name" value="Val/Leu/Ile-tRNA-synth_edit"/>
</dbReference>
<dbReference type="GO" id="GO:0006429">
    <property type="term" value="P:leucyl-tRNA aminoacylation"/>
    <property type="evidence" value="ECO:0007669"/>
    <property type="project" value="UniProtKB-UniRule"/>
</dbReference>
<dbReference type="GO" id="GO:0005829">
    <property type="term" value="C:cytosol"/>
    <property type="evidence" value="ECO:0007669"/>
    <property type="project" value="TreeGrafter"/>
</dbReference>
<keyword evidence="3 9" id="KW-0436">Ligase</keyword>
<dbReference type="GO" id="GO:0004823">
    <property type="term" value="F:leucine-tRNA ligase activity"/>
    <property type="evidence" value="ECO:0007669"/>
    <property type="project" value="UniProtKB-UniRule"/>
</dbReference>
<dbReference type="AlphaFoldDB" id="A0A1J5F8Q5"/>
<evidence type="ECO:0000256" key="2">
    <source>
        <dbReference type="ARBA" id="ARBA00022490"/>
    </source>
</evidence>
<comment type="caution">
    <text evidence="9">Lacks conserved residue(s) required for the propagation of feature annotation.</text>
</comment>
<dbReference type="GO" id="GO:0005524">
    <property type="term" value="F:ATP binding"/>
    <property type="evidence" value="ECO:0007669"/>
    <property type="project" value="UniProtKB-UniRule"/>
</dbReference>
<dbReference type="Pfam" id="PF08264">
    <property type="entry name" value="Anticodon_1"/>
    <property type="match status" value="1"/>
</dbReference>
<evidence type="ECO:0000256" key="4">
    <source>
        <dbReference type="ARBA" id="ARBA00022741"/>
    </source>
</evidence>
<evidence type="ECO:0000256" key="6">
    <source>
        <dbReference type="ARBA" id="ARBA00022917"/>
    </source>
</evidence>
<feature type="domain" description="Aminoacyl-tRNA synthetase class Ia" evidence="11">
    <location>
        <begin position="437"/>
        <end position="630"/>
    </location>
</feature>
<comment type="similarity">
    <text evidence="1 9 10">Belongs to the class-I aminoacyl-tRNA synthetase family.</text>
</comment>
<dbReference type="GO" id="GO:0002161">
    <property type="term" value="F:aminoacyl-tRNA deacylase activity"/>
    <property type="evidence" value="ECO:0007669"/>
    <property type="project" value="InterPro"/>
</dbReference>
<dbReference type="HAMAP" id="MF_00049_B">
    <property type="entry name" value="Leu_tRNA_synth_B"/>
    <property type="match status" value="1"/>
</dbReference>
<comment type="subcellular location">
    <subcellularLocation>
        <location evidence="9">Cytoplasm</location>
    </subcellularLocation>
</comment>
<reference evidence="15 16" key="1">
    <citation type="journal article" date="2016" name="Environ. Microbiol.">
        <title>Genomic resolution of a cold subsurface aquifer community provides metabolic insights for novel microbes adapted to high CO concentrations.</title>
        <authorList>
            <person name="Probst A.J."/>
            <person name="Castelle C.J."/>
            <person name="Singh A."/>
            <person name="Brown C.T."/>
            <person name="Anantharaman K."/>
            <person name="Sharon I."/>
            <person name="Hug L.A."/>
            <person name="Burstein D."/>
            <person name="Emerson J.B."/>
            <person name="Thomas B.C."/>
            <person name="Banfield J.F."/>
        </authorList>
    </citation>
    <scope>NUCLEOTIDE SEQUENCE [LARGE SCALE GENOMIC DNA]</scope>
    <source>
        <strain evidence="15">CG2_30_39_24</strain>
    </source>
</reference>
<evidence type="ECO:0000259" key="13">
    <source>
        <dbReference type="Pfam" id="PF09334"/>
    </source>
</evidence>
<comment type="catalytic activity">
    <reaction evidence="8 9">
        <text>tRNA(Leu) + L-leucine + ATP = L-leucyl-tRNA(Leu) + AMP + diphosphate</text>
        <dbReference type="Rhea" id="RHEA:11688"/>
        <dbReference type="Rhea" id="RHEA-COMP:9613"/>
        <dbReference type="Rhea" id="RHEA-COMP:9622"/>
        <dbReference type="ChEBI" id="CHEBI:30616"/>
        <dbReference type="ChEBI" id="CHEBI:33019"/>
        <dbReference type="ChEBI" id="CHEBI:57427"/>
        <dbReference type="ChEBI" id="CHEBI:78442"/>
        <dbReference type="ChEBI" id="CHEBI:78494"/>
        <dbReference type="ChEBI" id="CHEBI:456215"/>
        <dbReference type="EC" id="6.1.1.4"/>
    </reaction>
</comment>
<dbReference type="Gene3D" id="1.10.730.10">
    <property type="entry name" value="Isoleucyl-tRNA Synthetase, Domain 1"/>
    <property type="match status" value="1"/>
</dbReference>
<dbReference type="SUPFAM" id="SSF47323">
    <property type="entry name" value="Anticodon-binding domain of a subclass of class I aminoacyl-tRNA synthetases"/>
    <property type="match status" value="1"/>
</dbReference>
<gene>
    <name evidence="9" type="primary">leuS</name>
    <name evidence="15" type="ORF">AUK13_01390</name>
</gene>
<dbReference type="PRINTS" id="PR00985">
    <property type="entry name" value="TRNASYNTHLEU"/>
</dbReference>
<dbReference type="Pfam" id="PF13603">
    <property type="entry name" value="tRNA-synt_1_2"/>
    <property type="match status" value="1"/>
</dbReference>
<name>A0A1J5F8Q5_9BACT</name>